<dbReference type="EMBL" id="CP157199">
    <property type="protein sequence ID" value="XBG61645.1"/>
    <property type="molecule type" value="Genomic_DNA"/>
</dbReference>
<organism evidence="1">
    <name type="scientific">Pontimicrobium sp. SW4</name>
    <dbReference type="NCBI Taxonomy" id="3153519"/>
    <lineage>
        <taxon>Bacteria</taxon>
        <taxon>Pseudomonadati</taxon>
        <taxon>Bacteroidota</taxon>
        <taxon>Flavobacteriia</taxon>
        <taxon>Flavobacteriales</taxon>
        <taxon>Flavobacteriaceae</taxon>
        <taxon>Pontimicrobium</taxon>
    </lineage>
</organism>
<name>A0AAU7BTK8_9FLAO</name>
<dbReference type="InterPro" id="IPR014721">
    <property type="entry name" value="Ribsml_uS5_D2-typ_fold_subgr"/>
</dbReference>
<dbReference type="GO" id="GO:0016301">
    <property type="term" value="F:kinase activity"/>
    <property type="evidence" value="ECO:0007669"/>
    <property type="project" value="UniProtKB-KW"/>
</dbReference>
<reference evidence="1" key="1">
    <citation type="submission" date="2024-05" db="EMBL/GenBank/DDBJ databases">
        <title>Pontimicrobium maritimus sp. nov., isolated form sea water.</title>
        <authorList>
            <person name="Muhammad N."/>
            <person name="Vuong T.Q."/>
            <person name="Han H.L."/>
            <person name="Kim S.-G."/>
        </authorList>
    </citation>
    <scope>NUCLEOTIDE SEQUENCE</scope>
    <source>
        <strain evidence="1">SW4</strain>
    </source>
</reference>
<dbReference type="RefSeq" id="WP_347924337.1">
    <property type="nucleotide sequence ID" value="NZ_CP157199.1"/>
</dbReference>
<evidence type="ECO:0000313" key="1">
    <source>
        <dbReference type="EMBL" id="XBG61645.1"/>
    </source>
</evidence>
<keyword evidence="1" id="KW-0418">Kinase</keyword>
<accession>A0AAU7BTK8</accession>
<keyword evidence="1" id="KW-0808">Transferase</keyword>
<dbReference type="AlphaFoldDB" id="A0AAU7BTK8"/>
<dbReference type="InterPro" id="IPR020568">
    <property type="entry name" value="Ribosomal_Su5_D2-typ_SF"/>
</dbReference>
<gene>
    <name evidence="1" type="ORF">ABGB03_01765</name>
</gene>
<dbReference type="SUPFAM" id="SSF54211">
    <property type="entry name" value="Ribosomal protein S5 domain 2-like"/>
    <property type="match status" value="1"/>
</dbReference>
<protein>
    <submittedName>
        <fullName evidence="1">GYDIA family GHMP kinase</fullName>
    </submittedName>
</protein>
<dbReference type="NCBIfam" id="NF040656">
    <property type="entry name" value="GHMP_GYDIA"/>
    <property type="match status" value="1"/>
</dbReference>
<dbReference type="InterPro" id="IPR047765">
    <property type="entry name" value="GHMP_GYDIA-like"/>
</dbReference>
<proteinExistence type="predicted"/>
<dbReference type="Gene3D" id="3.30.230.10">
    <property type="match status" value="1"/>
</dbReference>
<sequence>MNNFYSNGKLLITGEYTVLDGALALALPTKHGQSLNITNIIENNIIWKSIDNKNQIWFEEVLPIEEIALGVFNTRNEISKKLIEILHAAKVLNSSFLDSKAGFCVTTKLGFPTNWGLGSSSTLINNIANWAKIDAYKLLELTFGGSGYDIACAQHNQAITYQLTNSHREINKVEFNPKFKDHLYFVHLNKKKNSREGIIEYNKNKQSISAEINDINTITQKIINCTSLENFNLLIDSHEIIISSIIKQKTIKDLLFNDFKGSIKSLGAWGGDFILVSTLDNPSSYFKEKGYPTIIPFKDMILN</sequence>